<evidence type="ECO:0000313" key="1">
    <source>
        <dbReference type="EMBL" id="AOC95850.1"/>
    </source>
</evidence>
<sequence length="417" mass="47640">MHEDLTPNLLYLLMRKNTRFFVFALLASTIFGCSDDGDSYKPNYLPTIDATTLPAENKPMTMFEDDESPSKMYDKTDRWFRVNEPLQVIQKGKDSVQISLYSPVGLTNVKIYAKLPNYDKRFVIYSFSKIPAFHRSFHKIPLTDQKNDYLLETGNAVTIDKIEGFSSGAIQFTVESDDPLFQKFKKIKSNHLVQFHDGYHINELGKFLPMNPVLAKEAITMIINYSYALSHPLYYSTFTNFDKYKQEQAAAAGTGINGALNWHGNADDVDGVYDYYSKEEIEKIYWNYLDKRTVYMAMVGGDSAWGGGNLASQWESGYVTGHWVGDMSVWSHEYSHHIGFSHSSNLANSGEGGGQQGMLTDFYKYLIYLNDLPFTDPDVLKTYTKTKYVTGTYKKPVFEIKPNNPFLVKYKGEGKWN</sequence>
<evidence type="ECO:0000313" key="2">
    <source>
        <dbReference type="Proteomes" id="UP000093276"/>
    </source>
</evidence>
<dbReference type="AlphaFoldDB" id="A0AAC9GIQ8"/>
<name>A0AAC9GIQ8_9FLAO</name>
<protein>
    <submittedName>
        <fullName evidence="1">Uncharacterized protein</fullName>
    </submittedName>
</protein>
<dbReference type="Proteomes" id="UP000093276">
    <property type="component" value="Chromosome"/>
</dbReference>
<organism evidence="1 2">
    <name type="scientific">Flavobacterium anhuiense</name>
    <dbReference type="NCBI Taxonomy" id="459526"/>
    <lineage>
        <taxon>Bacteria</taxon>
        <taxon>Pseudomonadati</taxon>
        <taxon>Bacteroidota</taxon>
        <taxon>Flavobacteriia</taxon>
        <taxon>Flavobacteriales</taxon>
        <taxon>Flavobacteriaceae</taxon>
        <taxon>Flavobacterium</taxon>
    </lineage>
</organism>
<dbReference type="KEGG" id="fjg:BB050_02755"/>
<reference evidence="1 2" key="1">
    <citation type="submission" date="2016-08" db="EMBL/GenBank/DDBJ databases">
        <title>Complete genome sequence of Flavobacterium johnsoniae strain GSE09, a volatile-producing biocontrol agent isolated from cucumber (Cucumis sativus).</title>
        <authorList>
            <person name="Jeong J.-J."/>
            <person name="Oh J.Y."/>
            <person name="Jim Y.J."/>
            <person name="Sang M.K."/>
            <person name="Kim K.D."/>
        </authorList>
    </citation>
    <scope>NUCLEOTIDE SEQUENCE [LARGE SCALE GENOMIC DNA]</scope>
    <source>
        <strain evidence="1 2">GSE09</strain>
    </source>
</reference>
<accession>A0AAC9GIQ8</accession>
<dbReference type="EMBL" id="CP016907">
    <property type="protein sequence ID" value="AOC95850.1"/>
    <property type="molecule type" value="Genomic_DNA"/>
</dbReference>
<proteinExistence type="predicted"/>
<gene>
    <name evidence="1" type="ORF">BB050_02755</name>
</gene>